<keyword evidence="1" id="KW-0472">Membrane</keyword>
<evidence type="ECO:0000313" key="6">
    <source>
        <dbReference type="EMBL" id="CAB4837703.1"/>
    </source>
</evidence>
<feature type="transmembrane region" description="Helical" evidence="1">
    <location>
        <begin position="27"/>
        <end position="44"/>
    </location>
</feature>
<dbReference type="Gene3D" id="1.20.120.1220">
    <property type="match status" value="1"/>
</dbReference>
<dbReference type="EMBL" id="CAFBMA010000001">
    <property type="protein sequence ID" value="CAB4888906.1"/>
    <property type="molecule type" value="Genomic_DNA"/>
</dbReference>
<dbReference type="EMBL" id="CAEZYD010000002">
    <property type="protein sequence ID" value="CAB4702480.1"/>
    <property type="molecule type" value="Genomic_DNA"/>
</dbReference>
<dbReference type="EMBL" id="CAFBNU010000001">
    <property type="protein sequence ID" value="CAB4957935.1"/>
    <property type="molecule type" value="Genomic_DNA"/>
</dbReference>
<feature type="transmembrane region" description="Helical" evidence="1">
    <location>
        <begin position="81"/>
        <end position="103"/>
    </location>
</feature>
<proteinExistence type="predicted"/>
<evidence type="ECO:0000313" key="8">
    <source>
        <dbReference type="EMBL" id="CAB4957935.1"/>
    </source>
</evidence>
<feature type="domain" description="Prepilin type IV endopeptidase peptidase" evidence="2">
    <location>
        <begin position="10"/>
        <end position="110"/>
    </location>
</feature>
<evidence type="ECO:0000313" key="5">
    <source>
        <dbReference type="EMBL" id="CAB4811914.1"/>
    </source>
</evidence>
<evidence type="ECO:0000313" key="7">
    <source>
        <dbReference type="EMBL" id="CAB4888906.1"/>
    </source>
</evidence>
<dbReference type="InterPro" id="IPR000045">
    <property type="entry name" value="Prepilin_IV_endopep_pep"/>
</dbReference>
<name>A0A6J7AYH3_9ZZZZ</name>
<gene>
    <name evidence="3" type="ORF">UFOPK2343_00892</name>
    <name evidence="4" type="ORF">UFOPK2652_00273</name>
    <name evidence="5" type="ORF">UFOPK3128_00076</name>
    <name evidence="6" type="ORF">UFOPK3227_00728</name>
    <name evidence="7" type="ORF">UFOPK3511_00196</name>
    <name evidence="8" type="ORF">UFOPK3880_00076</name>
    <name evidence="9" type="ORF">UFOPK4146_00329</name>
</gene>
<dbReference type="EMBL" id="CAFAHD010000081">
    <property type="protein sequence ID" value="CAB4837703.1"/>
    <property type="molecule type" value="Genomic_DNA"/>
</dbReference>
<dbReference type="Pfam" id="PF01478">
    <property type="entry name" value="Peptidase_A24"/>
    <property type="match status" value="1"/>
</dbReference>
<dbReference type="EMBL" id="CAFBPT010000002">
    <property type="protein sequence ID" value="CAB5022268.1"/>
    <property type="molecule type" value="Genomic_DNA"/>
</dbReference>
<feature type="transmembrane region" description="Helical" evidence="1">
    <location>
        <begin position="115"/>
        <end position="135"/>
    </location>
</feature>
<dbReference type="AlphaFoldDB" id="A0A6J7AYH3"/>
<accession>A0A6J7AYH3</accession>
<evidence type="ECO:0000313" key="4">
    <source>
        <dbReference type="EMBL" id="CAB4702480.1"/>
    </source>
</evidence>
<organism evidence="6">
    <name type="scientific">freshwater metagenome</name>
    <dbReference type="NCBI Taxonomy" id="449393"/>
    <lineage>
        <taxon>unclassified sequences</taxon>
        <taxon>metagenomes</taxon>
        <taxon>ecological metagenomes</taxon>
    </lineage>
</organism>
<dbReference type="EMBL" id="CAEZXD010000023">
    <property type="protein sequence ID" value="CAB4678211.1"/>
    <property type="molecule type" value="Genomic_DNA"/>
</dbReference>
<dbReference type="GO" id="GO:0004190">
    <property type="term" value="F:aspartic-type endopeptidase activity"/>
    <property type="evidence" value="ECO:0007669"/>
    <property type="project" value="InterPro"/>
</dbReference>
<evidence type="ECO:0000256" key="1">
    <source>
        <dbReference type="SAM" id="Phobius"/>
    </source>
</evidence>
<dbReference type="EMBL" id="CAFAAZ010000001">
    <property type="protein sequence ID" value="CAB4811914.1"/>
    <property type="molecule type" value="Genomic_DNA"/>
</dbReference>
<sequence>MFEVFAQFGYLTFALIISKSDITRRVISNRSLLFFAIFSVLLNIEFLGLTFLISVCLATCLLIAIHLIFSGRVGSGDLKLFWVMTIWSPVFLEWLVFFAWSWILGGIFSIASSLYLRRLGSSIPFAPFIFLGFLASI</sequence>
<keyword evidence="1" id="KW-1133">Transmembrane helix</keyword>
<evidence type="ECO:0000313" key="3">
    <source>
        <dbReference type="EMBL" id="CAB4678211.1"/>
    </source>
</evidence>
<keyword evidence="1" id="KW-0812">Transmembrane</keyword>
<protein>
    <submittedName>
        <fullName evidence="6">Unannotated protein</fullName>
    </submittedName>
</protein>
<reference evidence="6" key="1">
    <citation type="submission" date="2020-05" db="EMBL/GenBank/DDBJ databases">
        <authorList>
            <person name="Chiriac C."/>
            <person name="Salcher M."/>
            <person name="Ghai R."/>
            <person name="Kavagutti S V."/>
        </authorList>
    </citation>
    <scope>NUCLEOTIDE SEQUENCE</scope>
</reference>
<evidence type="ECO:0000259" key="2">
    <source>
        <dbReference type="Pfam" id="PF01478"/>
    </source>
</evidence>
<evidence type="ECO:0000313" key="9">
    <source>
        <dbReference type="EMBL" id="CAB5022268.1"/>
    </source>
</evidence>
<dbReference type="GO" id="GO:0016020">
    <property type="term" value="C:membrane"/>
    <property type="evidence" value="ECO:0007669"/>
    <property type="project" value="InterPro"/>
</dbReference>